<dbReference type="Pfam" id="PF04577">
    <property type="entry name" value="Glyco_transf_61"/>
    <property type="match status" value="1"/>
</dbReference>
<dbReference type="Proteomes" id="UP000271227">
    <property type="component" value="Unassembled WGS sequence"/>
</dbReference>
<name>A0A3M0C2M3_9PROT</name>
<dbReference type="InterPro" id="IPR049625">
    <property type="entry name" value="Glyco_transf_61_cat"/>
</dbReference>
<comment type="caution">
    <text evidence="2">The sequence shown here is derived from an EMBL/GenBank/DDBJ whole genome shotgun (WGS) entry which is preliminary data.</text>
</comment>
<sequence>MAGLRYAEFENVALAPFEKLLPRLRGGLAAPEGLPDFCRHRRWGKPRDEAVRRDLSGSDRLHPDTGRKFVFGGIAHWHFGHMAAEFLHRLWILREPGFETATVLFLGPEQPPQLFREYMAYFGVSSWMTTDKPCVVTRLTIPEQGKTLGQTPHPDYESFLNDLADRNGVNRGVGPEKLAVLRGHVPGRRFIGEASFESYLSRQGYVNYKPENHALTDQLRTVSTARQLVISDGSACHLFDLLPKCRMKTALISRAAVAGPKTRDTLATRKSLADKSLSLSVFTETSRIAGPDNDGRQGPTALRYVPLDCLIDFLKEHGFIPPEAPGMDTVPYFEDFRDYAARHLMHQGRSTETHDVMIELLAKALHEKNMQIEALEQKIGRPTVIWQSIKVLASEKAKAWLRI</sequence>
<evidence type="ECO:0000259" key="1">
    <source>
        <dbReference type="Pfam" id="PF04577"/>
    </source>
</evidence>
<dbReference type="AlphaFoldDB" id="A0A3M0C2M3"/>
<evidence type="ECO:0000313" key="3">
    <source>
        <dbReference type="Proteomes" id="UP000271227"/>
    </source>
</evidence>
<dbReference type="OrthoDB" id="3760154at2"/>
<reference evidence="2 3" key="1">
    <citation type="submission" date="2018-10" db="EMBL/GenBank/DDBJ databases">
        <title>Genomic Encyclopedia of Archaeal and Bacterial Type Strains, Phase II (KMG-II): from individual species to whole genera.</title>
        <authorList>
            <person name="Goeker M."/>
        </authorList>
    </citation>
    <scope>NUCLEOTIDE SEQUENCE [LARGE SCALE GENOMIC DNA]</scope>
    <source>
        <strain evidence="2 3">DSM 25217</strain>
    </source>
</reference>
<dbReference type="InParanoid" id="A0A3M0C2M3"/>
<dbReference type="GO" id="GO:0016757">
    <property type="term" value="F:glycosyltransferase activity"/>
    <property type="evidence" value="ECO:0007669"/>
    <property type="project" value="InterPro"/>
</dbReference>
<protein>
    <submittedName>
        <fullName evidence="2">Uncharacterized protein DUF563</fullName>
    </submittedName>
</protein>
<gene>
    <name evidence="2" type="ORF">BXY39_3603</name>
</gene>
<keyword evidence="3" id="KW-1185">Reference proteome</keyword>
<dbReference type="RefSeq" id="WP_121940245.1">
    <property type="nucleotide sequence ID" value="NZ_REFR01000016.1"/>
</dbReference>
<organism evidence="2 3">
    <name type="scientific">Eilatimonas milleporae</name>
    <dbReference type="NCBI Taxonomy" id="911205"/>
    <lineage>
        <taxon>Bacteria</taxon>
        <taxon>Pseudomonadati</taxon>
        <taxon>Pseudomonadota</taxon>
        <taxon>Alphaproteobacteria</taxon>
        <taxon>Kordiimonadales</taxon>
        <taxon>Kordiimonadaceae</taxon>
        <taxon>Eilatimonas</taxon>
    </lineage>
</organism>
<accession>A0A3M0C2M3</accession>
<dbReference type="EMBL" id="REFR01000016">
    <property type="protein sequence ID" value="RMB01419.1"/>
    <property type="molecule type" value="Genomic_DNA"/>
</dbReference>
<feature type="domain" description="Glycosyltransferase 61 catalytic" evidence="1">
    <location>
        <begin position="79"/>
        <end position="238"/>
    </location>
</feature>
<evidence type="ECO:0000313" key="2">
    <source>
        <dbReference type="EMBL" id="RMB01419.1"/>
    </source>
</evidence>
<proteinExistence type="predicted"/>